<name>A0A9D9IP66_9BACT</name>
<gene>
    <name evidence="1" type="ORF">IAB91_07915</name>
</gene>
<evidence type="ECO:0000313" key="2">
    <source>
        <dbReference type="Proteomes" id="UP000823757"/>
    </source>
</evidence>
<sequence>MDEFKHEVNGYMQRQADRLLAHQASIASASYNSRTGSLARALASKATVQDATVSIPYPVHIRFLDMKKTHTGKKKRAYTPIYNRYVYGYLKSDIWRMLMAAFPKQMIKAIEGTVKTVK</sequence>
<evidence type="ECO:0000313" key="1">
    <source>
        <dbReference type="EMBL" id="MBO8475198.1"/>
    </source>
</evidence>
<comment type="caution">
    <text evidence="1">The sequence shown here is derived from an EMBL/GenBank/DDBJ whole genome shotgun (WGS) entry which is preliminary data.</text>
</comment>
<dbReference type="AlphaFoldDB" id="A0A9D9IP66"/>
<proteinExistence type="predicted"/>
<accession>A0A9D9IP66</accession>
<protein>
    <submittedName>
        <fullName evidence="1">Uncharacterized protein</fullName>
    </submittedName>
</protein>
<reference evidence="1" key="1">
    <citation type="submission" date="2020-10" db="EMBL/GenBank/DDBJ databases">
        <authorList>
            <person name="Gilroy R."/>
        </authorList>
    </citation>
    <scope>NUCLEOTIDE SEQUENCE</scope>
    <source>
        <strain evidence="1">B1-13419</strain>
    </source>
</reference>
<reference evidence="1" key="2">
    <citation type="journal article" date="2021" name="PeerJ">
        <title>Extensive microbial diversity within the chicken gut microbiome revealed by metagenomics and culture.</title>
        <authorList>
            <person name="Gilroy R."/>
            <person name="Ravi A."/>
            <person name="Getino M."/>
            <person name="Pursley I."/>
            <person name="Horton D.L."/>
            <person name="Alikhan N.F."/>
            <person name="Baker D."/>
            <person name="Gharbi K."/>
            <person name="Hall N."/>
            <person name="Watson M."/>
            <person name="Adriaenssens E.M."/>
            <person name="Foster-Nyarko E."/>
            <person name="Jarju S."/>
            <person name="Secka A."/>
            <person name="Antonio M."/>
            <person name="Oren A."/>
            <person name="Chaudhuri R.R."/>
            <person name="La Ragione R."/>
            <person name="Hildebrand F."/>
            <person name="Pallen M.J."/>
        </authorList>
    </citation>
    <scope>NUCLEOTIDE SEQUENCE</scope>
    <source>
        <strain evidence="1">B1-13419</strain>
    </source>
</reference>
<organism evidence="1 2">
    <name type="scientific">Candidatus Cryptobacteroides faecigallinarum</name>
    <dbReference type="NCBI Taxonomy" id="2840763"/>
    <lineage>
        <taxon>Bacteria</taxon>
        <taxon>Pseudomonadati</taxon>
        <taxon>Bacteroidota</taxon>
        <taxon>Bacteroidia</taxon>
        <taxon>Bacteroidales</taxon>
        <taxon>Candidatus Cryptobacteroides</taxon>
    </lineage>
</organism>
<dbReference type="Proteomes" id="UP000823757">
    <property type="component" value="Unassembled WGS sequence"/>
</dbReference>
<dbReference type="EMBL" id="JADIMD010000118">
    <property type="protein sequence ID" value="MBO8475198.1"/>
    <property type="molecule type" value="Genomic_DNA"/>
</dbReference>